<gene>
    <name evidence="1" type="ORF">PENTCL1PPCAC_29354</name>
</gene>
<comment type="caution">
    <text evidence="1">The sequence shown here is derived from an EMBL/GenBank/DDBJ whole genome shotgun (WGS) entry which is preliminary data.</text>
</comment>
<keyword evidence="2" id="KW-1185">Reference proteome</keyword>
<feature type="non-terminal residue" evidence="1">
    <location>
        <position position="1"/>
    </location>
</feature>
<sequence>AGTMPRIPPLNMYPKYYCGEVSVYVVRHQSRSYEGRTPLLTQRCFHLSIKNNNNVHHRCMNFLRNRPTLTL</sequence>
<reference evidence="1" key="1">
    <citation type="submission" date="2023-10" db="EMBL/GenBank/DDBJ databases">
        <title>Genome assembly of Pristionchus species.</title>
        <authorList>
            <person name="Yoshida K."/>
            <person name="Sommer R.J."/>
        </authorList>
    </citation>
    <scope>NUCLEOTIDE SEQUENCE</scope>
    <source>
        <strain evidence="1">RS0144</strain>
    </source>
</reference>
<protein>
    <submittedName>
        <fullName evidence="1">Uncharacterized protein</fullName>
    </submittedName>
</protein>
<evidence type="ECO:0000313" key="2">
    <source>
        <dbReference type="Proteomes" id="UP001432027"/>
    </source>
</evidence>
<name>A0AAV5ULU7_9BILA</name>
<dbReference type="Proteomes" id="UP001432027">
    <property type="component" value="Unassembled WGS sequence"/>
</dbReference>
<evidence type="ECO:0000313" key="1">
    <source>
        <dbReference type="EMBL" id="GMT07180.1"/>
    </source>
</evidence>
<dbReference type="AlphaFoldDB" id="A0AAV5ULU7"/>
<proteinExistence type="predicted"/>
<organism evidence="1 2">
    <name type="scientific">Pristionchus entomophagus</name>
    <dbReference type="NCBI Taxonomy" id="358040"/>
    <lineage>
        <taxon>Eukaryota</taxon>
        <taxon>Metazoa</taxon>
        <taxon>Ecdysozoa</taxon>
        <taxon>Nematoda</taxon>
        <taxon>Chromadorea</taxon>
        <taxon>Rhabditida</taxon>
        <taxon>Rhabditina</taxon>
        <taxon>Diplogasteromorpha</taxon>
        <taxon>Diplogasteroidea</taxon>
        <taxon>Neodiplogasteridae</taxon>
        <taxon>Pristionchus</taxon>
    </lineage>
</organism>
<dbReference type="EMBL" id="BTSX01000006">
    <property type="protein sequence ID" value="GMT07180.1"/>
    <property type="molecule type" value="Genomic_DNA"/>
</dbReference>
<accession>A0AAV5ULU7</accession>